<dbReference type="Proteomes" id="UP000075476">
    <property type="component" value="Unassembled WGS sequence"/>
</dbReference>
<name>A0A9X0SPZ7_BACCE</name>
<sequence>MINFKEKLSEDADVSVEAFEKFHTFLDKNLFGELPEGTIVELKYAYTTLSYLNVRYIIRIPNQAVLSLIVLGFKSFTGEERFIHTDFLRGDCAIVNNDITKTLWGVNLFEGEFQKYKEILYNQIIPLCEKYKYQALQN</sequence>
<evidence type="ECO:0000313" key="2">
    <source>
        <dbReference type="Proteomes" id="UP000075476"/>
    </source>
</evidence>
<reference evidence="1 2" key="1">
    <citation type="submission" date="2015-12" db="EMBL/GenBank/DDBJ databases">
        <title>Bacillus cereus Group isolate.</title>
        <authorList>
            <person name="Kovac J."/>
        </authorList>
    </citation>
    <scope>NUCLEOTIDE SEQUENCE [LARGE SCALE GENOMIC DNA]</scope>
    <source>
        <strain evidence="1 2">FSL K6-0073</strain>
    </source>
</reference>
<organism evidence="1 2">
    <name type="scientific">Bacillus cereus</name>
    <dbReference type="NCBI Taxonomy" id="1396"/>
    <lineage>
        <taxon>Bacteria</taxon>
        <taxon>Bacillati</taxon>
        <taxon>Bacillota</taxon>
        <taxon>Bacilli</taxon>
        <taxon>Bacillales</taxon>
        <taxon>Bacillaceae</taxon>
        <taxon>Bacillus</taxon>
        <taxon>Bacillus cereus group</taxon>
    </lineage>
</organism>
<dbReference type="EMBL" id="LOMO01000001">
    <property type="protein sequence ID" value="KXY51141.1"/>
    <property type="molecule type" value="Genomic_DNA"/>
</dbReference>
<dbReference type="RefSeq" id="WP_061662479.1">
    <property type="nucleotide sequence ID" value="NZ_LOMO01000001.1"/>
</dbReference>
<evidence type="ECO:0000313" key="1">
    <source>
        <dbReference type="EMBL" id="KXY51141.1"/>
    </source>
</evidence>
<proteinExistence type="predicted"/>
<protein>
    <submittedName>
        <fullName evidence="1">Uncharacterized protein</fullName>
    </submittedName>
</protein>
<gene>
    <name evidence="1" type="ORF">AT268_32085</name>
</gene>
<dbReference type="AlphaFoldDB" id="A0A9X0SPZ7"/>
<comment type="caution">
    <text evidence="1">The sequence shown here is derived from an EMBL/GenBank/DDBJ whole genome shotgun (WGS) entry which is preliminary data.</text>
</comment>
<accession>A0A9X0SPZ7</accession>